<dbReference type="EC" id="6.3.2.17" evidence="3"/>
<dbReference type="SUPFAM" id="SSF53244">
    <property type="entry name" value="MurD-like peptide ligases, peptide-binding domain"/>
    <property type="match status" value="1"/>
</dbReference>
<dbReference type="Gene3D" id="3.40.1190.10">
    <property type="entry name" value="Mur-like, catalytic domain"/>
    <property type="match status" value="1"/>
</dbReference>
<dbReference type="InterPro" id="IPR018109">
    <property type="entry name" value="Folylpolyglutamate_synth_CS"/>
</dbReference>
<evidence type="ECO:0000256" key="10">
    <source>
        <dbReference type="ARBA" id="ARBA00030592"/>
    </source>
</evidence>
<evidence type="ECO:0000256" key="12">
    <source>
        <dbReference type="ARBA" id="ARBA00047493"/>
    </source>
</evidence>
<dbReference type="InterPro" id="IPR036565">
    <property type="entry name" value="Mur-like_cat_sf"/>
</dbReference>
<dbReference type="Proteomes" id="UP001583186">
    <property type="component" value="Unassembled WGS sequence"/>
</dbReference>
<evidence type="ECO:0000256" key="4">
    <source>
        <dbReference type="ARBA" id="ARBA00022563"/>
    </source>
</evidence>
<keyword evidence="4" id="KW-0554">One-carbon metabolism</keyword>
<evidence type="ECO:0000256" key="8">
    <source>
        <dbReference type="ARBA" id="ARBA00022840"/>
    </source>
</evidence>
<comment type="similarity">
    <text evidence="2">Belongs to the folylpolyglutamate synthase family.</text>
</comment>
<evidence type="ECO:0000313" key="13">
    <source>
        <dbReference type="EMBL" id="KAL1898567.1"/>
    </source>
</evidence>
<dbReference type="SUPFAM" id="SSF53623">
    <property type="entry name" value="MurD-like peptide ligases, catalytic domain"/>
    <property type="match status" value="1"/>
</dbReference>
<evidence type="ECO:0000256" key="1">
    <source>
        <dbReference type="ARBA" id="ARBA00005150"/>
    </source>
</evidence>
<evidence type="ECO:0000256" key="5">
    <source>
        <dbReference type="ARBA" id="ARBA00022598"/>
    </source>
</evidence>
<comment type="catalytic activity">
    <reaction evidence="12">
        <text>(6S)-5,6,7,8-tetrahydrofolyl-(gamma-L-Glu)(n) + L-glutamate + ATP = (6S)-5,6,7,8-tetrahydrofolyl-(gamma-L-Glu)(n+1) + ADP + phosphate + H(+)</text>
        <dbReference type="Rhea" id="RHEA:10580"/>
        <dbReference type="Rhea" id="RHEA-COMP:14738"/>
        <dbReference type="Rhea" id="RHEA-COMP:14740"/>
        <dbReference type="ChEBI" id="CHEBI:15378"/>
        <dbReference type="ChEBI" id="CHEBI:29985"/>
        <dbReference type="ChEBI" id="CHEBI:30616"/>
        <dbReference type="ChEBI" id="CHEBI:43474"/>
        <dbReference type="ChEBI" id="CHEBI:141005"/>
        <dbReference type="ChEBI" id="CHEBI:456216"/>
        <dbReference type="EC" id="6.3.2.17"/>
    </reaction>
</comment>
<keyword evidence="5" id="KW-0436">Ligase</keyword>
<evidence type="ECO:0000256" key="11">
    <source>
        <dbReference type="ARBA" id="ARBA00030876"/>
    </source>
</evidence>
<proteinExistence type="inferred from homology"/>
<keyword evidence="6" id="KW-0479">Metal-binding</keyword>
<keyword evidence="14" id="KW-1185">Reference proteome</keyword>
<dbReference type="InterPro" id="IPR036615">
    <property type="entry name" value="Mur_ligase_C_dom_sf"/>
</dbReference>
<gene>
    <name evidence="13" type="ORF">Sste5346_003471</name>
</gene>
<evidence type="ECO:0000256" key="2">
    <source>
        <dbReference type="ARBA" id="ARBA00008276"/>
    </source>
</evidence>
<dbReference type="InterPro" id="IPR001645">
    <property type="entry name" value="Folylpolyglutamate_synth"/>
</dbReference>
<evidence type="ECO:0000256" key="3">
    <source>
        <dbReference type="ARBA" id="ARBA00013025"/>
    </source>
</evidence>
<evidence type="ECO:0000256" key="9">
    <source>
        <dbReference type="ARBA" id="ARBA00022842"/>
    </source>
</evidence>
<evidence type="ECO:0000313" key="14">
    <source>
        <dbReference type="Proteomes" id="UP001583186"/>
    </source>
</evidence>
<reference evidence="13 14" key="1">
    <citation type="journal article" date="2024" name="IMA Fungus">
        <title>IMA Genome - F19 : A genome assembly and annotation guide to empower mycologists, including annotated draft genome sequences of Ceratocystis pirilliformis, Diaporthe australafricana, Fusarium ophioides, Paecilomyces lecythidis, and Sporothrix stenoceras.</title>
        <authorList>
            <person name="Aylward J."/>
            <person name="Wilson A.M."/>
            <person name="Visagie C.M."/>
            <person name="Spraker J."/>
            <person name="Barnes I."/>
            <person name="Buitendag C."/>
            <person name="Ceriani C."/>
            <person name="Del Mar Angel L."/>
            <person name="du Plessis D."/>
            <person name="Fuchs T."/>
            <person name="Gasser K."/>
            <person name="Kramer D."/>
            <person name="Li W."/>
            <person name="Munsamy K."/>
            <person name="Piso A."/>
            <person name="Price J.L."/>
            <person name="Sonnekus B."/>
            <person name="Thomas C."/>
            <person name="van der Nest A."/>
            <person name="van Dijk A."/>
            <person name="van Heerden A."/>
            <person name="van Vuuren N."/>
            <person name="Yilmaz N."/>
            <person name="Duong T.A."/>
            <person name="van der Merwe N.A."/>
            <person name="Wingfield M.J."/>
            <person name="Wingfield B.D."/>
        </authorList>
    </citation>
    <scope>NUCLEOTIDE SEQUENCE [LARGE SCALE GENOMIC DNA]</scope>
    <source>
        <strain evidence="13 14">CMW 5346</strain>
    </source>
</reference>
<dbReference type="Gene3D" id="3.90.190.20">
    <property type="entry name" value="Mur ligase, C-terminal domain"/>
    <property type="match status" value="1"/>
</dbReference>
<keyword evidence="9" id="KW-0460">Magnesium</keyword>
<comment type="pathway">
    <text evidence="1">Cofactor biosynthesis; tetrahydrofolylpolyglutamate biosynthesis.</text>
</comment>
<evidence type="ECO:0000256" key="7">
    <source>
        <dbReference type="ARBA" id="ARBA00022741"/>
    </source>
</evidence>
<keyword evidence="8" id="KW-0067">ATP-binding</keyword>
<sequence>MASLSAGLHQGQGQDKSALSSLDFASLPRTYKSALHLLSLLSTNRDVTSLFETPPKDENGVPFDFNSLAIPEVVAWMARAGYKDLPKDLAPLKCIHIAGTKGKGSVSAFATAILVEAAKDNGAAVGRIGTYLSPHVVSVRERIWLDGKPIDRELFTKYVFELWARLSEAAVAADPSDPQPYGAHTKPFYFRFLTLLAFHVFLQEGVRSAVIECGIGGEYDATNILPASSVTAAVVTRLGIDHVAMLGRTLEEIAWHKSGIFKDGVAAFTLQQGPAESELDKKAAPPGESREDRDAALSVLRTRAAEKKAQALYEVPRDVVAQWPEVPDAGLPGAFQKYNMVLAAAAARYHLQKVGATDGHWVDTNDANLDPSRISENFVRALAKATLRGRCESISDTRAVPCPAEYLVDGAHTADSLGEVARFFISRQNCAGLLSTTSVLPPRSRRILLFSVRDRNPGDLLRALLAGTTSEATKTHPTFFDNAFFVFPPEAVPEREEALAVMQDISPGTVSQAFGNVTYAIGQIRALAAEPMKQTVGASADSKTAPLWPCQVLATGSFVLVREVLQELDFNFEE</sequence>
<protein>
    <recommendedName>
        <fullName evidence="3">tetrahydrofolate synthase</fullName>
        <ecNumber evidence="3">6.3.2.17</ecNumber>
    </recommendedName>
    <alternativeName>
        <fullName evidence="11">Folylpoly-gamma-glutamate synthetase</fullName>
    </alternativeName>
    <alternativeName>
        <fullName evidence="10">Tetrahydrofolylpolyglutamate synthase</fullName>
    </alternativeName>
</protein>
<organism evidence="13 14">
    <name type="scientific">Sporothrix stenoceras</name>
    <dbReference type="NCBI Taxonomy" id="5173"/>
    <lineage>
        <taxon>Eukaryota</taxon>
        <taxon>Fungi</taxon>
        <taxon>Dikarya</taxon>
        <taxon>Ascomycota</taxon>
        <taxon>Pezizomycotina</taxon>
        <taxon>Sordariomycetes</taxon>
        <taxon>Sordariomycetidae</taxon>
        <taxon>Ophiostomatales</taxon>
        <taxon>Ophiostomataceae</taxon>
        <taxon>Sporothrix</taxon>
    </lineage>
</organism>
<dbReference type="EMBL" id="JAWCUI010000015">
    <property type="protein sequence ID" value="KAL1898567.1"/>
    <property type="molecule type" value="Genomic_DNA"/>
</dbReference>
<dbReference type="NCBIfam" id="TIGR01499">
    <property type="entry name" value="folC"/>
    <property type="match status" value="1"/>
</dbReference>
<name>A0ABR3ZE63_9PEZI</name>
<accession>A0ABR3ZE63</accession>
<evidence type="ECO:0000256" key="6">
    <source>
        <dbReference type="ARBA" id="ARBA00022723"/>
    </source>
</evidence>
<dbReference type="PROSITE" id="PS01012">
    <property type="entry name" value="FOLYLPOLYGLU_SYNT_2"/>
    <property type="match status" value="1"/>
</dbReference>
<keyword evidence="7" id="KW-0547">Nucleotide-binding</keyword>
<comment type="caution">
    <text evidence="13">The sequence shown here is derived from an EMBL/GenBank/DDBJ whole genome shotgun (WGS) entry which is preliminary data.</text>
</comment>
<dbReference type="PANTHER" id="PTHR11136">
    <property type="entry name" value="FOLYLPOLYGLUTAMATE SYNTHASE-RELATED"/>
    <property type="match status" value="1"/>
</dbReference>
<dbReference type="PANTHER" id="PTHR11136:SF5">
    <property type="entry name" value="FOLYLPOLYGLUTAMATE SYNTHASE, MITOCHONDRIAL"/>
    <property type="match status" value="1"/>
</dbReference>